<dbReference type="Pfam" id="PF04149">
    <property type="entry name" value="DUF397"/>
    <property type="match status" value="1"/>
</dbReference>
<dbReference type="AlphaFoldDB" id="A0A401W5A4"/>
<dbReference type="InterPro" id="IPR007278">
    <property type="entry name" value="DUF397"/>
</dbReference>
<evidence type="ECO:0000313" key="2">
    <source>
        <dbReference type="EMBL" id="GCD44513.1"/>
    </source>
</evidence>
<evidence type="ECO:0000313" key="3">
    <source>
        <dbReference type="Proteomes" id="UP000286746"/>
    </source>
</evidence>
<dbReference type="EMBL" id="BHZD01000001">
    <property type="protein sequence ID" value="GCD44513.1"/>
    <property type="molecule type" value="Genomic_DNA"/>
</dbReference>
<reference evidence="2 3" key="1">
    <citation type="submission" date="2018-11" db="EMBL/GenBank/DDBJ databases">
        <title>Whole genome sequence of Streptomyces paromomycinus NBRC 15454(T).</title>
        <authorList>
            <person name="Komaki H."/>
            <person name="Tamura T."/>
        </authorList>
    </citation>
    <scope>NUCLEOTIDE SEQUENCE [LARGE SCALE GENOMIC DNA]</scope>
    <source>
        <strain evidence="2 3">NBRC 15454</strain>
    </source>
</reference>
<feature type="domain" description="DUF397" evidence="1">
    <location>
        <begin position="4"/>
        <end position="55"/>
    </location>
</feature>
<comment type="caution">
    <text evidence="2">The sequence shown here is derived from an EMBL/GenBank/DDBJ whole genome shotgun (WGS) entry which is preliminary data.</text>
</comment>
<sequence length="67" mass="7193">MFRFVKSSHSSPIGGECVEVATNVPSVVAVRDSKNPSGRTLLFGDREWLAFRAAVADGQIRAEDSAV</sequence>
<name>A0A401W5A4_STREY</name>
<organism evidence="2 3">
    <name type="scientific">Streptomyces paromomycinus</name>
    <name type="common">Streptomyces rimosus subsp. paromomycinus</name>
    <dbReference type="NCBI Taxonomy" id="92743"/>
    <lineage>
        <taxon>Bacteria</taxon>
        <taxon>Bacillati</taxon>
        <taxon>Actinomycetota</taxon>
        <taxon>Actinomycetes</taxon>
        <taxon>Kitasatosporales</taxon>
        <taxon>Streptomycetaceae</taxon>
        <taxon>Streptomyces</taxon>
    </lineage>
</organism>
<dbReference type="Proteomes" id="UP000286746">
    <property type="component" value="Unassembled WGS sequence"/>
</dbReference>
<gene>
    <name evidence="2" type="ORF">GKJPGBOP_04213</name>
</gene>
<accession>A0A401W5A4</accession>
<evidence type="ECO:0000259" key="1">
    <source>
        <dbReference type="Pfam" id="PF04149"/>
    </source>
</evidence>
<proteinExistence type="predicted"/>
<protein>
    <submittedName>
        <fullName evidence="2">Toxin</fullName>
    </submittedName>
</protein>
<keyword evidence="3" id="KW-1185">Reference proteome</keyword>